<organism evidence="1">
    <name type="scientific">Octopus bimaculoides</name>
    <name type="common">California two-spotted octopus</name>
    <dbReference type="NCBI Taxonomy" id="37653"/>
    <lineage>
        <taxon>Eukaryota</taxon>
        <taxon>Metazoa</taxon>
        <taxon>Spiralia</taxon>
        <taxon>Lophotrochozoa</taxon>
        <taxon>Mollusca</taxon>
        <taxon>Cephalopoda</taxon>
        <taxon>Coleoidea</taxon>
        <taxon>Octopodiformes</taxon>
        <taxon>Octopoda</taxon>
        <taxon>Incirrata</taxon>
        <taxon>Octopodidae</taxon>
        <taxon>Octopus</taxon>
    </lineage>
</organism>
<sequence>MKHFETIPQNTTPCVLKIYSFVRGRLSICYHNIVAPEILHRERRSWGERVKMSPRYIFMYRSTIMNKIFRFFVRRSDQGRKLLNERMT</sequence>
<gene>
    <name evidence="1" type="ORF">OCBIM_22034467mg</name>
</gene>
<proteinExistence type="predicted"/>
<name>A0A0L8GF28_OCTBM</name>
<accession>A0A0L8GF28</accession>
<dbReference type="EMBL" id="KQ422050">
    <property type="protein sequence ID" value="KOF75611.1"/>
    <property type="molecule type" value="Genomic_DNA"/>
</dbReference>
<dbReference type="AlphaFoldDB" id="A0A0L8GF28"/>
<protein>
    <submittedName>
        <fullName evidence="1">Uncharacterized protein</fullName>
    </submittedName>
</protein>
<reference evidence="1" key="1">
    <citation type="submission" date="2015-07" db="EMBL/GenBank/DDBJ databases">
        <title>MeaNS - Measles Nucleotide Surveillance Program.</title>
        <authorList>
            <person name="Tran T."/>
            <person name="Druce J."/>
        </authorList>
    </citation>
    <scope>NUCLEOTIDE SEQUENCE</scope>
    <source>
        <strain evidence="1">UCB-OBI-ISO-001</strain>
        <tissue evidence="1">Gonad</tissue>
    </source>
</reference>
<evidence type="ECO:0000313" key="1">
    <source>
        <dbReference type="EMBL" id="KOF75611.1"/>
    </source>
</evidence>